<feature type="region of interest" description="Disordered" evidence="3">
    <location>
        <begin position="1"/>
        <end position="116"/>
    </location>
</feature>
<dbReference type="OrthoDB" id="10266128at2759"/>
<evidence type="ECO:0000313" key="5">
    <source>
        <dbReference type="EMBL" id="RCH87576.1"/>
    </source>
</evidence>
<sequence length="116" mass="13963">MVPKKRLSKRKRLGHKYRIAGRIKDHQRKERRGEIKMKGNRKSKKDPGIPNNWPFKEELLNEVEKQRQDAEEEKKRQRELTIQKRAAAKKASKKEKTKKETIENDVEEEEESEEEK</sequence>
<dbReference type="InterPro" id="IPR014813">
    <property type="entry name" value="Gnl3_N_dom"/>
</dbReference>
<evidence type="ECO:0000256" key="1">
    <source>
        <dbReference type="ARBA" id="ARBA00004123"/>
    </source>
</evidence>
<dbReference type="Pfam" id="PF08701">
    <property type="entry name" value="GN3L_Grn1"/>
    <property type="match status" value="1"/>
</dbReference>
<protein>
    <recommendedName>
        <fullName evidence="4">Guanine nucleotide-binding protein-like 3 N-terminal domain-containing protein</fullName>
    </recommendedName>
</protein>
<feature type="compositionally biased region" description="Basic and acidic residues" evidence="3">
    <location>
        <begin position="22"/>
        <end position="37"/>
    </location>
</feature>
<evidence type="ECO:0000259" key="4">
    <source>
        <dbReference type="Pfam" id="PF08701"/>
    </source>
</evidence>
<proteinExistence type="predicted"/>
<dbReference type="STRING" id="4846.A0A367JCE8"/>
<dbReference type="EMBL" id="PJQM01003688">
    <property type="protein sequence ID" value="RCH87576.1"/>
    <property type="molecule type" value="Genomic_DNA"/>
</dbReference>
<name>A0A367JCE8_RHIST</name>
<gene>
    <name evidence="5" type="ORF">CU098_006336</name>
</gene>
<feature type="compositionally biased region" description="Basic and acidic residues" evidence="3">
    <location>
        <begin position="55"/>
        <end position="82"/>
    </location>
</feature>
<accession>A0A367JCE8</accession>
<feature type="compositionally biased region" description="Basic residues" evidence="3">
    <location>
        <begin position="86"/>
        <end position="96"/>
    </location>
</feature>
<feature type="domain" description="Guanine nucleotide-binding protein-like 3 N-terminal" evidence="4">
    <location>
        <begin position="15"/>
        <end position="86"/>
    </location>
</feature>
<comment type="subcellular location">
    <subcellularLocation>
        <location evidence="1">Nucleus</location>
    </subcellularLocation>
</comment>
<dbReference type="Proteomes" id="UP000253551">
    <property type="component" value="Unassembled WGS sequence"/>
</dbReference>
<dbReference type="AlphaFoldDB" id="A0A367JCE8"/>
<keyword evidence="6" id="KW-1185">Reference proteome</keyword>
<dbReference type="GO" id="GO:0005634">
    <property type="term" value="C:nucleus"/>
    <property type="evidence" value="ECO:0007669"/>
    <property type="project" value="UniProtKB-SubCell"/>
</dbReference>
<feature type="compositionally biased region" description="Acidic residues" evidence="3">
    <location>
        <begin position="103"/>
        <end position="116"/>
    </location>
</feature>
<reference evidence="5 6" key="1">
    <citation type="journal article" date="2018" name="G3 (Bethesda)">
        <title>Phylogenetic and Phylogenomic Definition of Rhizopus Species.</title>
        <authorList>
            <person name="Gryganskyi A.P."/>
            <person name="Golan J."/>
            <person name="Dolatabadi S."/>
            <person name="Mondo S."/>
            <person name="Robb S."/>
            <person name="Idnurm A."/>
            <person name="Muszewska A."/>
            <person name="Steczkiewicz K."/>
            <person name="Masonjones S."/>
            <person name="Liao H.L."/>
            <person name="Gajdeczka M.T."/>
            <person name="Anike F."/>
            <person name="Vuek A."/>
            <person name="Anishchenko I.M."/>
            <person name="Voigt K."/>
            <person name="de Hoog G.S."/>
            <person name="Smith M.E."/>
            <person name="Heitman J."/>
            <person name="Vilgalys R."/>
            <person name="Stajich J.E."/>
        </authorList>
    </citation>
    <scope>NUCLEOTIDE SEQUENCE [LARGE SCALE GENOMIC DNA]</scope>
    <source>
        <strain evidence="5 6">LSU 92-RS-03</strain>
    </source>
</reference>
<evidence type="ECO:0000256" key="2">
    <source>
        <dbReference type="ARBA" id="ARBA00023242"/>
    </source>
</evidence>
<feature type="compositionally biased region" description="Basic residues" evidence="3">
    <location>
        <begin position="1"/>
        <end position="21"/>
    </location>
</feature>
<comment type="caution">
    <text evidence="5">The sequence shown here is derived from an EMBL/GenBank/DDBJ whole genome shotgun (WGS) entry which is preliminary data.</text>
</comment>
<evidence type="ECO:0000313" key="6">
    <source>
        <dbReference type="Proteomes" id="UP000253551"/>
    </source>
</evidence>
<organism evidence="5 6">
    <name type="scientific">Rhizopus stolonifer</name>
    <name type="common">Rhizopus nigricans</name>
    <dbReference type="NCBI Taxonomy" id="4846"/>
    <lineage>
        <taxon>Eukaryota</taxon>
        <taxon>Fungi</taxon>
        <taxon>Fungi incertae sedis</taxon>
        <taxon>Mucoromycota</taxon>
        <taxon>Mucoromycotina</taxon>
        <taxon>Mucoromycetes</taxon>
        <taxon>Mucorales</taxon>
        <taxon>Mucorineae</taxon>
        <taxon>Rhizopodaceae</taxon>
        <taxon>Rhizopus</taxon>
    </lineage>
</organism>
<evidence type="ECO:0000256" key="3">
    <source>
        <dbReference type="SAM" id="MobiDB-lite"/>
    </source>
</evidence>
<keyword evidence="2" id="KW-0539">Nucleus</keyword>